<keyword evidence="3" id="KW-1185">Reference proteome</keyword>
<dbReference type="PANTHER" id="PTHR45947">
    <property type="entry name" value="SULFOQUINOVOSYL TRANSFERASE SQD2"/>
    <property type="match status" value="1"/>
</dbReference>
<evidence type="ECO:0000313" key="2">
    <source>
        <dbReference type="EMBL" id="MBJ6749694.1"/>
    </source>
</evidence>
<dbReference type="CDD" id="cd03801">
    <property type="entry name" value="GT4_PimA-like"/>
    <property type="match status" value="1"/>
</dbReference>
<reference evidence="2 3" key="1">
    <citation type="submission" date="2020-12" db="EMBL/GenBank/DDBJ databases">
        <title>Geomonas sp. Red421, isolated from paddy soil.</title>
        <authorList>
            <person name="Xu Z."/>
            <person name="Zhang Z."/>
            <person name="Masuda Y."/>
            <person name="Itoh H."/>
            <person name="Senoo K."/>
        </authorList>
    </citation>
    <scope>NUCLEOTIDE SEQUENCE [LARGE SCALE GENOMIC DNA]</scope>
    <source>
        <strain evidence="2 3">Red421</strain>
    </source>
</reference>
<protein>
    <submittedName>
        <fullName evidence="2">Glycosyltransferase family 4 protein</fullName>
    </submittedName>
</protein>
<name>A0ABS0YBL7_9BACT</name>
<dbReference type="PANTHER" id="PTHR45947:SF3">
    <property type="entry name" value="SULFOQUINOVOSYL TRANSFERASE SQD2"/>
    <property type="match status" value="1"/>
</dbReference>
<dbReference type="InterPro" id="IPR028098">
    <property type="entry name" value="Glyco_trans_4-like_N"/>
</dbReference>
<comment type="caution">
    <text evidence="2">The sequence shown here is derived from an EMBL/GenBank/DDBJ whole genome shotgun (WGS) entry which is preliminary data.</text>
</comment>
<accession>A0ABS0YBL7</accession>
<dbReference type="RefSeq" id="WP_199388215.1">
    <property type="nucleotide sequence ID" value="NZ_JAEMHL010000002.1"/>
</dbReference>
<evidence type="ECO:0000313" key="3">
    <source>
        <dbReference type="Proteomes" id="UP000614714"/>
    </source>
</evidence>
<feature type="domain" description="Glycosyltransferase subfamily 4-like N-terminal" evidence="1">
    <location>
        <begin position="23"/>
        <end position="204"/>
    </location>
</feature>
<gene>
    <name evidence="2" type="ORF">JFN91_05670</name>
</gene>
<dbReference type="InterPro" id="IPR050194">
    <property type="entry name" value="Glycosyltransferase_grp1"/>
</dbReference>
<dbReference type="Pfam" id="PF13692">
    <property type="entry name" value="Glyco_trans_1_4"/>
    <property type="match status" value="1"/>
</dbReference>
<dbReference type="Pfam" id="PF13439">
    <property type="entry name" value="Glyco_transf_4"/>
    <property type="match status" value="1"/>
</dbReference>
<evidence type="ECO:0000259" key="1">
    <source>
        <dbReference type="Pfam" id="PF13439"/>
    </source>
</evidence>
<proteinExistence type="predicted"/>
<dbReference type="Proteomes" id="UP000614714">
    <property type="component" value="Unassembled WGS sequence"/>
</dbReference>
<dbReference type="EMBL" id="JAEMHL010000002">
    <property type="protein sequence ID" value="MBJ6749694.1"/>
    <property type="molecule type" value="Genomic_DNA"/>
</dbReference>
<sequence>MRIVILTETFAKHMSYLGSMLPKYLARCGAEVHVLSLGLQPYYYLQDFKQTYAQFHDAGAVQGGAELYDGYTIHTMPHCKLLGYVYMKHQLAKLRELSPDIVYSLSAIGWLPLLAAIGRNAIGYKLFTGSHTTASTFPLARSSAPLWSKERLKCFILRYLPGRFISLMTEKCHGPTSDCAEIAWRFFGVQKKKVEVMHLGVDTEVFYPIATDATAQERRYTRDKLGFRDDEVVCIYTGKMTEVKNAVILAEAVEVLRSEGYGYRALFIGDGVQKELIQSYPSSVVLDFMPYQGLGIYYRASDIGVWPTNESTSMLDAAACGIPLVVSDGIEYREHVDGNGMVFRMNDLEHLVTTLKSLYDADTRKRLGRAGAQKMAERFSWHLVASRRLEEYRQAVLQK</sequence>
<dbReference type="SUPFAM" id="SSF53756">
    <property type="entry name" value="UDP-Glycosyltransferase/glycogen phosphorylase"/>
    <property type="match status" value="1"/>
</dbReference>
<dbReference type="Gene3D" id="3.40.50.2000">
    <property type="entry name" value="Glycogen Phosphorylase B"/>
    <property type="match status" value="2"/>
</dbReference>
<organism evidence="2 3">
    <name type="scientific">Geomonas anaerohicana</name>
    <dbReference type="NCBI Taxonomy" id="2798583"/>
    <lineage>
        <taxon>Bacteria</taxon>
        <taxon>Pseudomonadati</taxon>
        <taxon>Thermodesulfobacteriota</taxon>
        <taxon>Desulfuromonadia</taxon>
        <taxon>Geobacterales</taxon>
        <taxon>Geobacteraceae</taxon>
        <taxon>Geomonas</taxon>
    </lineage>
</organism>